<evidence type="ECO:0000313" key="7">
    <source>
        <dbReference type="Proteomes" id="UP000029995"/>
    </source>
</evidence>
<feature type="domain" description="ABC transporter" evidence="5">
    <location>
        <begin position="4"/>
        <end position="242"/>
    </location>
</feature>
<dbReference type="PROSITE" id="PS50893">
    <property type="entry name" value="ABC_TRANSPORTER_2"/>
    <property type="match status" value="1"/>
</dbReference>
<evidence type="ECO:0000313" key="6">
    <source>
        <dbReference type="EMBL" id="KGM30611.1"/>
    </source>
</evidence>
<dbReference type="InterPro" id="IPR003439">
    <property type="entry name" value="ABC_transporter-like_ATP-bd"/>
</dbReference>
<evidence type="ECO:0000259" key="5">
    <source>
        <dbReference type="PROSITE" id="PS50893"/>
    </source>
</evidence>
<comment type="caution">
    <text evidence="6">The sequence shown here is derived from an EMBL/GenBank/DDBJ whole genome shotgun (WGS) entry which is preliminary data.</text>
</comment>
<name>A0A0A0CW06_9PROT</name>
<dbReference type="FunFam" id="3.40.50.300:FF:000042">
    <property type="entry name" value="Maltose/maltodextrin ABC transporter, ATP-binding protein"/>
    <property type="match status" value="1"/>
</dbReference>
<organism evidence="6 7">
    <name type="scientific">Inquilinus limosus MP06</name>
    <dbReference type="NCBI Taxonomy" id="1398085"/>
    <lineage>
        <taxon>Bacteria</taxon>
        <taxon>Pseudomonadati</taxon>
        <taxon>Pseudomonadota</taxon>
        <taxon>Alphaproteobacteria</taxon>
        <taxon>Rhodospirillales</taxon>
        <taxon>Rhodospirillaceae</taxon>
        <taxon>Inquilinus</taxon>
    </lineage>
</organism>
<dbReference type="PANTHER" id="PTHR42781">
    <property type="entry name" value="SPERMIDINE/PUTRESCINE IMPORT ATP-BINDING PROTEIN POTA"/>
    <property type="match status" value="1"/>
</dbReference>
<dbReference type="InterPro" id="IPR003593">
    <property type="entry name" value="AAA+_ATPase"/>
</dbReference>
<dbReference type="EMBL" id="JANX01000761">
    <property type="protein sequence ID" value="KGM30611.1"/>
    <property type="molecule type" value="Genomic_DNA"/>
</dbReference>
<sequence>MAAVDIEGVVRRFGHRVAVDGVDLQVAQGEFLALLGPSGCGKTTLLRLLAGFDAPDGGTIRIGGRVVAQAGAGGGTMVPAEERGIGMVFQSYALWPHMTVRENVDYALRIRRLPAAERTQRSDQALAAVGLSDRADTRPETLSGGQRQRVALARCLAMAPALVLMDEPLANLDVHLRDALQAEFRRLHRQLGATVVYVTHDQAEAMALADRIAVMDHGRLQQVAPPRQLYAEPATAMVADFVGRGMVVPVTWHGGAGPGHCAAELWGHAVRLRCSPGAHTPAQTACLRAEGLAVDPAEGIPARLDRAVFEGAVTILHCRPDADPGRVLRVAHRGPPPEEGSALRLRVEDGWLMPPEGGTRAMAAE</sequence>
<dbReference type="Pfam" id="PF08402">
    <property type="entry name" value="TOBE_2"/>
    <property type="match status" value="1"/>
</dbReference>
<evidence type="ECO:0000256" key="2">
    <source>
        <dbReference type="ARBA" id="ARBA00022448"/>
    </source>
</evidence>
<dbReference type="SMART" id="SM00382">
    <property type="entry name" value="AAA"/>
    <property type="match status" value="1"/>
</dbReference>
<keyword evidence="4" id="KW-0067">ATP-binding</keyword>
<dbReference type="GO" id="GO:0005524">
    <property type="term" value="F:ATP binding"/>
    <property type="evidence" value="ECO:0007669"/>
    <property type="project" value="UniProtKB-KW"/>
</dbReference>
<dbReference type="Gene3D" id="3.40.50.300">
    <property type="entry name" value="P-loop containing nucleotide triphosphate hydrolases"/>
    <property type="match status" value="1"/>
</dbReference>
<dbReference type="InterPro" id="IPR027417">
    <property type="entry name" value="P-loop_NTPase"/>
</dbReference>
<dbReference type="PANTHER" id="PTHR42781:SF4">
    <property type="entry name" value="SPERMIDINE_PUTRESCINE IMPORT ATP-BINDING PROTEIN POTA"/>
    <property type="match status" value="1"/>
</dbReference>
<dbReference type="AlphaFoldDB" id="A0A0A0CW06"/>
<dbReference type="InterPro" id="IPR013611">
    <property type="entry name" value="Transp-assoc_OB_typ2"/>
</dbReference>
<protein>
    <recommendedName>
        <fullName evidence="5">ABC transporter domain-containing protein</fullName>
    </recommendedName>
</protein>
<dbReference type="RefSeq" id="WP_034848133.1">
    <property type="nucleotide sequence ID" value="NZ_JANX01000761.1"/>
</dbReference>
<evidence type="ECO:0000256" key="3">
    <source>
        <dbReference type="ARBA" id="ARBA00022741"/>
    </source>
</evidence>
<proteinExistence type="inferred from homology"/>
<dbReference type="InterPro" id="IPR017871">
    <property type="entry name" value="ABC_transporter-like_CS"/>
</dbReference>
<accession>A0A0A0CW06</accession>
<comment type="similarity">
    <text evidence="1">Belongs to the ABC transporter superfamily.</text>
</comment>
<dbReference type="PROSITE" id="PS00211">
    <property type="entry name" value="ABC_TRANSPORTER_1"/>
    <property type="match status" value="1"/>
</dbReference>
<keyword evidence="3" id="KW-0547">Nucleotide-binding</keyword>
<dbReference type="Proteomes" id="UP000029995">
    <property type="component" value="Unassembled WGS sequence"/>
</dbReference>
<dbReference type="Pfam" id="PF00005">
    <property type="entry name" value="ABC_tran"/>
    <property type="match status" value="1"/>
</dbReference>
<reference evidence="6 7" key="1">
    <citation type="submission" date="2014-01" db="EMBL/GenBank/DDBJ databases">
        <title>Genome sequence determination for a cystic fibrosis isolate, Inquilinus limosus.</title>
        <authorList>
            <person name="Pino M."/>
            <person name="Di Conza J."/>
            <person name="Gutkind G."/>
        </authorList>
    </citation>
    <scope>NUCLEOTIDE SEQUENCE [LARGE SCALE GENOMIC DNA]</scope>
    <source>
        <strain evidence="6 7">MP06</strain>
    </source>
</reference>
<dbReference type="SUPFAM" id="SSF52540">
    <property type="entry name" value="P-loop containing nucleoside triphosphate hydrolases"/>
    <property type="match status" value="1"/>
</dbReference>
<dbReference type="GO" id="GO:0016887">
    <property type="term" value="F:ATP hydrolysis activity"/>
    <property type="evidence" value="ECO:0007669"/>
    <property type="project" value="InterPro"/>
</dbReference>
<evidence type="ECO:0000256" key="1">
    <source>
        <dbReference type="ARBA" id="ARBA00005417"/>
    </source>
</evidence>
<gene>
    <name evidence="6" type="ORF">P409_32000</name>
</gene>
<dbReference type="InterPro" id="IPR050093">
    <property type="entry name" value="ABC_SmlMolc_Importer"/>
</dbReference>
<keyword evidence="2" id="KW-0813">Transport</keyword>
<dbReference type="OrthoDB" id="9790614at2"/>
<dbReference type="GO" id="GO:0043190">
    <property type="term" value="C:ATP-binding cassette (ABC) transporter complex"/>
    <property type="evidence" value="ECO:0007669"/>
    <property type="project" value="InterPro"/>
</dbReference>
<dbReference type="GO" id="GO:0140359">
    <property type="term" value="F:ABC-type transporter activity"/>
    <property type="evidence" value="ECO:0007669"/>
    <property type="project" value="UniProtKB-ARBA"/>
</dbReference>
<evidence type="ECO:0000256" key="4">
    <source>
        <dbReference type="ARBA" id="ARBA00022840"/>
    </source>
</evidence>